<evidence type="ECO:0000313" key="13">
    <source>
        <dbReference type="EMBL" id="MDY5154144.1"/>
    </source>
</evidence>
<proteinExistence type="predicted"/>
<feature type="region of interest" description="Disordered" evidence="11">
    <location>
        <begin position="1"/>
        <end position="23"/>
    </location>
</feature>
<evidence type="ECO:0000313" key="14">
    <source>
        <dbReference type="Proteomes" id="UP001275049"/>
    </source>
</evidence>
<dbReference type="EMBL" id="JAWNGC010000001">
    <property type="protein sequence ID" value="MDY5154144.1"/>
    <property type="molecule type" value="Genomic_DNA"/>
</dbReference>
<organism evidence="13 15">
    <name type="scientific">Actinotignum urinale</name>
    <dbReference type="NCBI Taxonomy" id="190146"/>
    <lineage>
        <taxon>Bacteria</taxon>
        <taxon>Bacillati</taxon>
        <taxon>Actinomycetota</taxon>
        <taxon>Actinomycetes</taxon>
        <taxon>Actinomycetales</taxon>
        <taxon>Actinomycetaceae</taxon>
        <taxon>Actinotignum</taxon>
    </lineage>
</organism>
<evidence type="ECO:0000256" key="2">
    <source>
        <dbReference type="ARBA" id="ARBA00022617"/>
    </source>
</evidence>
<evidence type="ECO:0000256" key="10">
    <source>
        <dbReference type="ARBA" id="ARBA00050019"/>
    </source>
</evidence>
<comment type="pathway">
    <text evidence="5">Porphyrin-containing compound metabolism.</text>
</comment>
<dbReference type="EC" id="1.3.98.5" evidence="10"/>
<sequence>MAEQNVTNDHPEKNPSWTAHDQKRDAKAQYALYSIFKRPLGGTDIDNPEEAVKLFEDVVESYKSRVTVRGVYDVSNFRAGADLLVWVHGPNLQDIQALMRDIRKTPLFAGLEPTWQVGGVHVIAEFNRMHAPAFQEGHAPRKWITIYPFVRKADWYLMDNRERALMLREHGSEASKFTNVLANTVAAFAMSDYEWMLAFESDDPTELVELMRTMRYTKARMYMKNELPFHFGRRIEYGELPVVLRYL</sequence>
<dbReference type="GO" id="GO:0016491">
    <property type="term" value="F:oxidoreductase activity"/>
    <property type="evidence" value="ECO:0007669"/>
    <property type="project" value="UniProtKB-KW"/>
</dbReference>
<dbReference type="InterPro" id="IPR010644">
    <property type="entry name" value="ChdC/CLD"/>
</dbReference>
<dbReference type="RefSeq" id="WP_102165395.1">
    <property type="nucleotide sequence ID" value="NZ_CAMYCL010000001.1"/>
</dbReference>
<dbReference type="NCBIfam" id="NF042928">
    <property type="entry name" value="HemQ_actino"/>
    <property type="match status" value="1"/>
</dbReference>
<evidence type="ECO:0000256" key="4">
    <source>
        <dbReference type="ARBA" id="ARBA00023004"/>
    </source>
</evidence>
<dbReference type="PANTHER" id="PTHR36843:SF1">
    <property type="entry name" value="COPROHEME DECARBOXYLASE"/>
    <property type="match status" value="1"/>
</dbReference>
<keyword evidence="14" id="KW-1185">Reference proteome</keyword>
<dbReference type="Gene3D" id="3.30.70.1030">
    <property type="entry name" value="Apc35880, domain 1"/>
    <property type="match status" value="1"/>
</dbReference>
<dbReference type="AlphaFoldDB" id="A0AAW9HVM5"/>
<keyword evidence="13" id="KW-0560">Oxidoreductase</keyword>
<dbReference type="Proteomes" id="UP001281731">
    <property type="component" value="Unassembled WGS sequence"/>
</dbReference>
<evidence type="ECO:0000256" key="8">
    <source>
        <dbReference type="ARBA" id="ARBA00049896"/>
    </source>
</evidence>
<dbReference type="Pfam" id="PF06778">
    <property type="entry name" value="Chlor_dismutase"/>
    <property type="match status" value="1"/>
</dbReference>
<reference evidence="13 14" key="1">
    <citation type="submission" date="2023-10" db="EMBL/GenBank/DDBJ databases">
        <title>Whole Genome based description of the genera Actinobaculum and Actinotignum reveals a complex phylogenetic relationship within the species included in the genus Actinotignum.</title>
        <authorList>
            <person name="Jensen C.S."/>
            <person name="Dargis R."/>
            <person name="Kemp M."/>
            <person name="Christensen J.J."/>
        </authorList>
    </citation>
    <scope>NUCLEOTIDE SEQUENCE</scope>
    <source>
        <strain evidence="13">SLA_B511</strain>
        <strain evidence="12 14">SLA_B974</strain>
    </source>
</reference>
<protein>
    <recommendedName>
        <fullName evidence="1">Coproheme decarboxylase</fullName>
        <ecNumber evidence="10">1.3.98.5</ecNumber>
    </recommendedName>
    <alternativeName>
        <fullName evidence="6">Coproheme III oxidative decarboxylase</fullName>
    </alternativeName>
    <alternativeName>
        <fullName evidence="7">Hydrogen peroxide-dependent heme synthase</fullName>
    </alternativeName>
</protein>
<evidence type="ECO:0000256" key="5">
    <source>
        <dbReference type="ARBA" id="ARBA00023444"/>
    </source>
</evidence>
<comment type="catalytic activity">
    <reaction evidence="8">
        <text>Fe-coproporphyrin III + 2 H2O2 + 2 H(+) = heme b + 2 CO2 + 4 H2O</text>
        <dbReference type="Rhea" id="RHEA:56516"/>
        <dbReference type="ChEBI" id="CHEBI:15377"/>
        <dbReference type="ChEBI" id="CHEBI:15378"/>
        <dbReference type="ChEBI" id="CHEBI:16240"/>
        <dbReference type="ChEBI" id="CHEBI:16526"/>
        <dbReference type="ChEBI" id="CHEBI:60344"/>
        <dbReference type="ChEBI" id="CHEBI:68438"/>
        <dbReference type="EC" id="1.3.98.5"/>
    </reaction>
    <physiologicalReaction direction="left-to-right" evidence="8">
        <dbReference type="Rhea" id="RHEA:56517"/>
    </physiologicalReaction>
</comment>
<dbReference type="EMBL" id="JAWNGA010000004">
    <property type="protein sequence ID" value="MDY5132820.1"/>
    <property type="molecule type" value="Genomic_DNA"/>
</dbReference>
<evidence type="ECO:0000256" key="11">
    <source>
        <dbReference type="SAM" id="MobiDB-lite"/>
    </source>
</evidence>
<keyword evidence="3" id="KW-0479">Metal-binding</keyword>
<dbReference type="Proteomes" id="UP001275049">
    <property type="component" value="Unassembled WGS sequence"/>
</dbReference>
<comment type="cofactor">
    <cofactor evidence="9">
        <name>Fe-coproporphyrin III</name>
        <dbReference type="ChEBI" id="CHEBI:68438"/>
    </cofactor>
</comment>
<dbReference type="SUPFAM" id="SSF54909">
    <property type="entry name" value="Dimeric alpha+beta barrel"/>
    <property type="match status" value="1"/>
</dbReference>
<evidence type="ECO:0000256" key="7">
    <source>
        <dbReference type="ARBA" id="ARBA00030236"/>
    </source>
</evidence>
<dbReference type="InterPro" id="IPR011008">
    <property type="entry name" value="Dimeric_a/b-barrel"/>
</dbReference>
<evidence type="ECO:0000256" key="9">
    <source>
        <dbReference type="ARBA" id="ARBA00049935"/>
    </source>
</evidence>
<accession>A0AAW9HVM5</accession>
<dbReference type="GO" id="GO:0046872">
    <property type="term" value="F:metal ion binding"/>
    <property type="evidence" value="ECO:0007669"/>
    <property type="project" value="UniProtKB-KW"/>
</dbReference>
<evidence type="ECO:0000256" key="1">
    <source>
        <dbReference type="ARBA" id="ARBA00014413"/>
    </source>
</evidence>
<evidence type="ECO:0000256" key="6">
    <source>
        <dbReference type="ARBA" id="ARBA00029882"/>
    </source>
</evidence>
<keyword evidence="2" id="KW-0349">Heme</keyword>
<evidence type="ECO:0000313" key="12">
    <source>
        <dbReference type="EMBL" id="MDY5132820.1"/>
    </source>
</evidence>
<dbReference type="GO" id="GO:0020037">
    <property type="term" value="F:heme binding"/>
    <property type="evidence" value="ECO:0007669"/>
    <property type="project" value="InterPro"/>
</dbReference>
<keyword evidence="4" id="KW-0408">Iron</keyword>
<dbReference type="PANTHER" id="PTHR36843">
    <property type="entry name" value="HEME-DEPENDENT PEROXIDASE YWFI-RELATED"/>
    <property type="match status" value="1"/>
</dbReference>
<evidence type="ECO:0000256" key="3">
    <source>
        <dbReference type="ARBA" id="ARBA00022723"/>
    </source>
</evidence>
<gene>
    <name evidence="13" type="primary">hemQ</name>
    <name evidence="13" type="ORF">R6G80_00140</name>
    <name evidence="12" type="ORF">R6G86_03550</name>
</gene>
<evidence type="ECO:0000313" key="15">
    <source>
        <dbReference type="Proteomes" id="UP001281731"/>
    </source>
</evidence>
<comment type="caution">
    <text evidence="13">The sequence shown here is derived from an EMBL/GenBank/DDBJ whole genome shotgun (WGS) entry which is preliminary data.</text>
</comment>
<name>A0AAW9HVM5_9ACTO</name>